<dbReference type="InterPro" id="IPR039774">
    <property type="entry name" value="Sin3-like"/>
</dbReference>
<keyword evidence="2" id="KW-0175">Coiled coil</keyword>
<dbReference type="EMBL" id="JAYDYQ010002687">
    <property type="protein sequence ID" value="KAK4479743.1"/>
    <property type="molecule type" value="Genomic_DNA"/>
</dbReference>
<organism evidence="4 5">
    <name type="scientific">Penstemon davidsonii</name>
    <dbReference type="NCBI Taxonomy" id="160366"/>
    <lineage>
        <taxon>Eukaryota</taxon>
        <taxon>Viridiplantae</taxon>
        <taxon>Streptophyta</taxon>
        <taxon>Embryophyta</taxon>
        <taxon>Tracheophyta</taxon>
        <taxon>Spermatophyta</taxon>
        <taxon>Magnoliopsida</taxon>
        <taxon>eudicotyledons</taxon>
        <taxon>Gunneridae</taxon>
        <taxon>Pentapetalae</taxon>
        <taxon>asterids</taxon>
        <taxon>lamiids</taxon>
        <taxon>Lamiales</taxon>
        <taxon>Plantaginaceae</taxon>
        <taxon>Cheloneae</taxon>
        <taxon>Penstemon</taxon>
    </lineage>
</organism>
<name>A0ABR0CT63_9LAMI</name>
<comment type="caution">
    <text evidence="4">The sequence shown here is derived from an EMBL/GenBank/DDBJ whole genome shotgun (WGS) entry which is preliminary data.</text>
</comment>
<feature type="compositionally biased region" description="Polar residues" evidence="3">
    <location>
        <begin position="135"/>
        <end position="149"/>
    </location>
</feature>
<gene>
    <name evidence="4" type="ORF">RD792_015275</name>
</gene>
<feature type="compositionally biased region" description="Acidic residues" evidence="3">
    <location>
        <begin position="637"/>
        <end position="650"/>
    </location>
</feature>
<keyword evidence="5" id="KW-1185">Reference proteome</keyword>
<evidence type="ECO:0000313" key="4">
    <source>
        <dbReference type="EMBL" id="KAK4479743.1"/>
    </source>
</evidence>
<feature type="region of interest" description="Disordered" evidence="3">
    <location>
        <begin position="506"/>
        <end position="650"/>
    </location>
</feature>
<feature type="coiled-coil region" evidence="2">
    <location>
        <begin position="313"/>
        <end position="391"/>
    </location>
</feature>
<dbReference type="Proteomes" id="UP001291926">
    <property type="component" value="Unassembled WGS sequence"/>
</dbReference>
<protein>
    <submittedName>
        <fullName evidence="4">Uncharacterized protein</fullName>
    </submittedName>
</protein>
<keyword evidence="1" id="KW-0678">Repressor</keyword>
<proteinExistence type="predicted"/>
<evidence type="ECO:0000313" key="5">
    <source>
        <dbReference type="Proteomes" id="UP001291926"/>
    </source>
</evidence>
<sequence>MGNKKFELDVLLESVNATSKHVEDLCTKIDGSFRMEEHLTALDLRCIERIYGDHGLDVIEVLRKNATVALPLILIRLKQKHEEWSRCRSDFNKVWAEIYAKNYHKSLDHRSFYLKQQDNKSSSALLAEIKEMSEKPQNGNNKENASDPQSGPEGAIVACGVEAMLSKESQDGVDTNSDSHMDEEVLNVAMIHVEQVGKTFGGSIGDDDLSRIVEHSTLSTDDARPVVNEALPVVEEARPVVSEASPIVNDEQPVKEKLDCWNVYEHVINSIADISTFLRQNPISEENSLKEARMANLMKTKAEVELKDAICREQSMLKDMAALRTALENEKKEAKMANLLKNKVEVELKHTIRREQSMLKEMTALRTLLEKEKEETRMANLMKTKAEVELKEAKFREQLLLKDMNVLRTALKNGKEAHSSYIETQQLFETISKQNMDSIVKLKDEHIDDLKSQLKLAPDELNKKVTVDMGTWSDRYKSSSSFEEDLEKAAVADMKSSEDRYKFATCEDEAEEGDEVSRKSSNATCEGEDEEGEEVSRDSSDATYECEDEECDEVGRESSNGTYDCEAEEGDEFSSESSYATYDGEDGEGYIFRRGYATYEGETEESDEGGRESSNATYEGEDDESDEVSRSEHVESDEVSSSEQDDASDG</sequence>
<evidence type="ECO:0000256" key="3">
    <source>
        <dbReference type="SAM" id="MobiDB-lite"/>
    </source>
</evidence>
<evidence type="ECO:0000256" key="1">
    <source>
        <dbReference type="ARBA" id="ARBA00022491"/>
    </source>
</evidence>
<evidence type="ECO:0000256" key="2">
    <source>
        <dbReference type="SAM" id="Coils"/>
    </source>
</evidence>
<feature type="region of interest" description="Disordered" evidence="3">
    <location>
        <begin position="133"/>
        <end position="154"/>
    </location>
</feature>
<reference evidence="4 5" key="1">
    <citation type="journal article" date="2023" name="bioRxiv">
        <title>Genome report: Whole genome sequence and annotation of Penstemon davidsonii.</title>
        <authorList>
            <person name="Ostevik K.L."/>
            <person name="Alabady M."/>
            <person name="Zhang M."/>
            <person name="Rausher M.D."/>
        </authorList>
    </citation>
    <scope>NUCLEOTIDE SEQUENCE [LARGE SCALE GENOMIC DNA]</scope>
    <source>
        <strain evidence="4">DNT005</strain>
        <tissue evidence="4">Whole leaf</tissue>
    </source>
</reference>
<dbReference type="PANTHER" id="PTHR12346:SF0">
    <property type="entry name" value="SIN3A, ISOFORM G"/>
    <property type="match status" value="1"/>
</dbReference>
<accession>A0ABR0CT63</accession>
<feature type="compositionally biased region" description="Basic and acidic residues" evidence="3">
    <location>
        <begin position="627"/>
        <end position="636"/>
    </location>
</feature>
<feature type="compositionally biased region" description="Acidic residues" evidence="3">
    <location>
        <begin position="565"/>
        <end position="574"/>
    </location>
</feature>
<dbReference type="PANTHER" id="PTHR12346">
    <property type="entry name" value="SIN3B-RELATED"/>
    <property type="match status" value="1"/>
</dbReference>